<evidence type="ECO:0000313" key="1">
    <source>
        <dbReference type="EMBL" id="MFF0453803.1"/>
    </source>
</evidence>
<dbReference type="Proteomes" id="UP001601521">
    <property type="component" value="Unassembled WGS sequence"/>
</dbReference>
<sequence>MSWQFGLVVVIALPLLVFVAAVCWPQRVPKDKTVDAIRERIDRKERPHHED</sequence>
<keyword evidence="2" id="KW-1185">Reference proteome</keyword>
<reference evidence="1 2" key="1">
    <citation type="submission" date="2024-10" db="EMBL/GenBank/DDBJ databases">
        <title>The Natural Products Discovery Center: Release of the First 8490 Sequenced Strains for Exploring Actinobacteria Biosynthetic Diversity.</title>
        <authorList>
            <person name="Kalkreuter E."/>
            <person name="Kautsar S.A."/>
            <person name="Yang D."/>
            <person name="Bader C.D."/>
            <person name="Teijaro C.N."/>
            <person name="Fluegel L."/>
            <person name="Davis C.M."/>
            <person name="Simpson J.R."/>
            <person name="Lauterbach L."/>
            <person name="Steele A.D."/>
            <person name="Gui C."/>
            <person name="Meng S."/>
            <person name="Li G."/>
            <person name="Viehrig K."/>
            <person name="Ye F."/>
            <person name="Su P."/>
            <person name="Kiefer A.F."/>
            <person name="Nichols A."/>
            <person name="Cepeda A.J."/>
            <person name="Yan W."/>
            <person name="Fan B."/>
            <person name="Jiang Y."/>
            <person name="Adhikari A."/>
            <person name="Zheng C.-J."/>
            <person name="Schuster L."/>
            <person name="Cowan T.M."/>
            <person name="Smanski M.J."/>
            <person name="Chevrette M.G."/>
            <person name="De Carvalho L.P.S."/>
            <person name="Shen B."/>
        </authorList>
    </citation>
    <scope>NUCLEOTIDE SEQUENCE [LARGE SCALE GENOMIC DNA]</scope>
    <source>
        <strain evidence="1 2">NPDC004550</strain>
    </source>
</reference>
<organism evidence="1 2">
    <name type="scientific">Nocardia africana</name>
    <dbReference type="NCBI Taxonomy" id="134964"/>
    <lineage>
        <taxon>Bacteria</taxon>
        <taxon>Bacillati</taxon>
        <taxon>Actinomycetota</taxon>
        <taxon>Actinomycetes</taxon>
        <taxon>Mycobacteriales</taxon>
        <taxon>Nocardiaceae</taxon>
        <taxon>Nocardia</taxon>
    </lineage>
</organism>
<gene>
    <name evidence="1" type="ORF">ACFYTH_10585</name>
</gene>
<name>A0ABW6NFB6_9NOCA</name>
<evidence type="ECO:0000313" key="2">
    <source>
        <dbReference type="Proteomes" id="UP001601521"/>
    </source>
</evidence>
<dbReference type="RefSeq" id="WP_387250653.1">
    <property type="nucleotide sequence ID" value="NZ_JBIALX010000004.1"/>
</dbReference>
<protein>
    <submittedName>
        <fullName evidence="1">Uncharacterized protein</fullName>
    </submittedName>
</protein>
<dbReference type="EMBL" id="JBIALX010000004">
    <property type="protein sequence ID" value="MFF0453803.1"/>
    <property type="molecule type" value="Genomic_DNA"/>
</dbReference>
<comment type="caution">
    <text evidence="1">The sequence shown here is derived from an EMBL/GenBank/DDBJ whole genome shotgun (WGS) entry which is preliminary data.</text>
</comment>
<proteinExistence type="predicted"/>
<accession>A0ABW6NFB6</accession>